<evidence type="ECO:0000256" key="5">
    <source>
        <dbReference type="ARBA" id="ARBA00023136"/>
    </source>
</evidence>
<keyword evidence="8" id="KW-1185">Reference proteome</keyword>
<feature type="transmembrane region" description="Helical" evidence="6">
    <location>
        <begin position="497"/>
        <end position="517"/>
    </location>
</feature>
<gene>
    <name evidence="7" type="ORF">FPZ52_10695</name>
</gene>
<feature type="transmembrane region" description="Helical" evidence="6">
    <location>
        <begin position="403"/>
        <end position="432"/>
    </location>
</feature>
<evidence type="ECO:0000256" key="6">
    <source>
        <dbReference type="SAM" id="Phobius"/>
    </source>
</evidence>
<dbReference type="PANTHER" id="PTHR42718:SF9">
    <property type="entry name" value="MAJOR FACILITATOR SUPERFAMILY MULTIDRUG TRANSPORTER MFSC"/>
    <property type="match status" value="1"/>
</dbReference>
<keyword evidence="3 6" id="KW-0812">Transmembrane</keyword>
<feature type="transmembrane region" description="Helical" evidence="6">
    <location>
        <begin position="339"/>
        <end position="357"/>
    </location>
</feature>
<keyword evidence="5 6" id="KW-0472">Membrane</keyword>
<feature type="transmembrane region" description="Helical" evidence="6">
    <location>
        <begin position="241"/>
        <end position="261"/>
    </location>
</feature>
<protein>
    <submittedName>
        <fullName evidence="7">MFS transporter</fullName>
    </submittedName>
</protein>
<feature type="transmembrane region" description="Helical" evidence="6">
    <location>
        <begin position="111"/>
        <end position="133"/>
    </location>
</feature>
<dbReference type="Proteomes" id="UP000318483">
    <property type="component" value="Chromosome"/>
</dbReference>
<name>A0A5B8I8F2_9RHOB</name>
<dbReference type="KEGG" id="lit:FPZ52_10695"/>
<evidence type="ECO:0000256" key="2">
    <source>
        <dbReference type="ARBA" id="ARBA00022448"/>
    </source>
</evidence>
<reference evidence="7 8" key="1">
    <citation type="submission" date="2019-07" db="EMBL/GenBank/DDBJ databases">
        <title>Litoreibacter alkalisoli sp. nov., isolated from saline-alkaline soil.</title>
        <authorList>
            <person name="Wang S."/>
            <person name="Xu L."/>
            <person name="Xing Y.-T."/>
            <person name="Sun J.-Q."/>
        </authorList>
    </citation>
    <scope>NUCLEOTIDE SEQUENCE [LARGE SCALE GENOMIC DNA]</scope>
    <source>
        <strain evidence="7 8">LN3S51</strain>
    </source>
</reference>
<comment type="subcellular location">
    <subcellularLocation>
        <location evidence="1">Membrane</location>
        <topology evidence="1">Multi-pass membrane protein</topology>
    </subcellularLocation>
</comment>
<dbReference type="PANTHER" id="PTHR42718">
    <property type="entry name" value="MAJOR FACILITATOR SUPERFAMILY MULTIDRUG TRANSPORTER MFSC"/>
    <property type="match status" value="1"/>
</dbReference>
<feature type="transmembrane region" description="Helical" evidence="6">
    <location>
        <begin position="273"/>
        <end position="292"/>
    </location>
</feature>
<evidence type="ECO:0000256" key="3">
    <source>
        <dbReference type="ARBA" id="ARBA00022692"/>
    </source>
</evidence>
<evidence type="ECO:0000313" key="8">
    <source>
        <dbReference type="Proteomes" id="UP000318483"/>
    </source>
</evidence>
<sequence>MSEATATPAFAPQSWPLAAAYMSASVFLALTQGLAQGFVTANLPQIAGEIGTTTTQAAWLMAAYMIPRASLTLLLMKIRTQYGLRRFAEIGIVFYVITAVMALRIDDLHSAIAVQFVMGVAAAPLSSIAILYMLEPLPPTLKLKYGIPVVLTIIMMGAPLARVITPELWALSSWNGLHLMGLGMAVISMVLVYALPLSPQPRARVISALDLFSFALIAVALGGFSTVFIMGYLHWWTTTPWLGWLLAVALAAGALAVATELNREAPLLDIRWILSPAIVHLTMVLFLFRIILTEQSTGAPGLFRQLGYAPEQLQMLFVVIVLAGLAGGLAAIRFMSPDKVGHAHLVALVLIACGAWMDSHSTLLTGPEQMYLSQAMVAFAGGLFLPPAMAMGMMSALAKGPSYILSFIIVFLTTQLVGGMIGSGLFNTFILWREKFHMSVLADRLTATNPEIARHLAALAQSHAATTPDSGLRQAEAAATLAKQAAAQAYVMAYNDAYALMALVAIFAAGLLALHMINGFFKSGRATAATAK</sequence>
<accession>A0A5B8I8F2</accession>
<feature type="transmembrane region" description="Helical" evidence="6">
    <location>
        <begin position="208"/>
        <end position="235"/>
    </location>
</feature>
<evidence type="ECO:0000313" key="7">
    <source>
        <dbReference type="EMBL" id="QDY70039.1"/>
    </source>
</evidence>
<dbReference type="Gene3D" id="1.20.1250.20">
    <property type="entry name" value="MFS general substrate transporter like domains"/>
    <property type="match status" value="1"/>
</dbReference>
<dbReference type="GO" id="GO:0016020">
    <property type="term" value="C:membrane"/>
    <property type="evidence" value="ECO:0007669"/>
    <property type="project" value="UniProtKB-SubCell"/>
</dbReference>
<keyword evidence="4 6" id="KW-1133">Transmembrane helix</keyword>
<dbReference type="SUPFAM" id="SSF103473">
    <property type="entry name" value="MFS general substrate transporter"/>
    <property type="match status" value="1"/>
</dbReference>
<dbReference type="EMBL" id="CP042261">
    <property type="protein sequence ID" value="QDY70039.1"/>
    <property type="molecule type" value="Genomic_DNA"/>
</dbReference>
<keyword evidence="2" id="KW-0813">Transport</keyword>
<dbReference type="RefSeq" id="WP_146365415.1">
    <property type="nucleotide sequence ID" value="NZ_CP042261.1"/>
</dbReference>
<evidence type="ECO:0000256" key="1">
    <source>
        <dbReference type="ARBA" id="ARBA00004141"/>
    </source>
</evidence>
<evidence type="ECO:0000256" key="4">
    <source>
        <dbReference type="ARBA" id="ARBA00022989"/>
    </source>
</evidence>
<feature type="transmembrane region" description="Helical" evidence="6">
    <location>
        <begin position="369"/>
        <end position="391"/>
    </location>
</feature>
<feature type="transmembrane region" description="Helical" evidence="6">
    <location>
        <begin position="145"/>
        <end position="164"/>
    </location>
</feature>
<dbReference type="AlphaFoldDB" id="A0A5B8I8F2"/>
<organism evidence="7 8">
    <name type="scientific">Qingshengfaniella alkalisoli</name>
    <dbReference type="NCBI Taxonomy" id="2599296"/>
    <lineage>
        <taxon>Bacteria</taxon>
        <taxon>Pseudomonadati</taxon>
        <taxon>Pseudomonadota</taxon>
        <taxon>Alphaproteobacteria</taxon>
        <taxon>Rhodobacterales</taxon>
        <taxon>Paracoccaceae</taxon>
        <taxon>Qingshengfaniella</taxon>
    </lineage>
</organism>
<proteinExistence type="predicted"/>
<dbReference type="OrthoDB" id="5314453at2"/>
<feature type="transmembrane region" description="Helical" evidence="6">
    <location>
        <begin position="176"/>
        <end position="196"/>
    </location>
</feature>
<feature type="transmembrane region" description="Helical" evidence="6">
    <location>
        <begin position="87"/>
        <end position="105"/>
    </location>
</feature>
<dbReference type="InterPro" id="IPR036259">
    <property type="entry name" value="MFS_trans_sf"/>
</dbReference>
<feature type="transmembrane region" description="Helical" evidence="6">
    <location>
        <begin position="57"/>
        <end position="75"/>
    </location>
</feature>
<feature type="transmembrane region" description="Helical" evidence="6">
    <location>
        <begin position="312"/>
        <end position="332"/>
    </location>
</feature>